<gene>
    <name evidence="3" type="ORF">B7P34_30930</name>
</gene>
<dbReference type="OrthoDB" id="1163083at2"/>
<dbReference type="Pfam" id="PF12680">
    <property type="entry name" value="SnoaL_2"/>
    <property type="match status" value="1"/>
</dbReference>
<evidence type="ECO:0000259" key="2">
    <source>
        <dbReference type="Pfam" id="PF12680"/>
    </source>
</evidence>
<evidence type="ECO:0000313" key="4">
    <source>
        <dbReference type="Proteomes" id="UP000242427"/>
    </source>
</evidence>
<evidence type="ECO:0000256" key="1">
    <source>
        <dbReference type="SAM" id="MobiDB-lite"/>
    </source>
</evidence>
<feature type="region of interest" description="Disordered" evidence="1">
    <location>
        <begin position="131"/>
        <end position="154"/>
    </location>
</feature>
<protein>
    <recommendedName>
        <fullName evidence="2">SnoaL-like domain-containing protein</fullName>
    </recommendedName>
</protein>
<name>A0A9X7JJN7_9ACTN</name>
<organism evidence="3 4">
    <name type="scientific">Streptosporangium nondiastaticum</name>
    <dbReference type="NCBI Taxonomy" id="35764"/>
    <lineage>
        <taxon>Bacteria</taxon>
        <taxon>Bacillati</taxon>
        <taxon>Actinomycetota</taxon>
        <taxon>Actinomycetes</taxon>
        <taxon>Streptosporangiales</taxon>
        <taxon>Streptosporangiaceae</taxon>
        <taxon>Streptosporangium</taxon>
    </lineage>
</organism>
<accession>A0A9X7JJN7</accession>
<dbReference type="InterPro" id="IPR037401">
    <property type="entry name" value="SnoaL-like"/>
</dbReference>
<dbReference type="AlphaFoldDB" id="A0A9X7JJN7"/>
<dbReference type="InterPro" id="IPR032710">
    <property type="entry name" value="NTF2-like_dom_sf"/>
</dbReference>
<comment type="caution">
    <text evidence="3">The sequence shown here is derived from an EMBL/GenBank/DDBJ whole genome shotgun (WGS) entry which is preliminary data.</text>
</comment>
<reference evidence="3 4" key="1">
    <citation type="submission" date="2018-03" db="EMBL/GenBank/DDBJ databases">
        <title>Chitinolytic properties of Streptosporangium nondiastaticum TBG75A20.</title>
        <authorList>
            <person name="Gayathri V."/>
            <person name="Shiburaj S."/>
        </authorList>
    </citation>
    <scope>NUCLEOTIDE SEQUENCE [LARGE SCALE GENOMIC DNA]</scope>
    <source>
        <strain evidence="3 4">TBG75A20</strain>
    </source>
</reference>
<evidence type="ECO:0000313" key="3">
    <source>
        <dbReference type="EMBL" id="PSJ24900.1"/>
    </source>
</evidence>
<feature type="compositionally biased region" description="Low complexity" evidence="1">
    <location>
        <begin position="131"/>
        <end position="144"/>
    </location>
</feature>
<dbReference type="EMBL" id="PXWG01000151">
    <property type="protein sequence ID" value="PSJ24900.1"/>
    <property type="molecule type" value="Genomic_DNA"/>
</dbReference>
<feature type="domain" description="SnoaL-like" evidence="2">
    <location>
        <begin position="4"/>
        <end position="96"/>
    </location>
</feature>
<dbReference type="SUPFAM" id="SSF54427">
    <property type="entry name" value="NTF2-like"/>
    <property type="match status" value="1"/>
</dbReference>
<dbReference type="Proteomes" id="UP000242427">
    <property type="component" value="Unassembled WGS sequence"/>
</dbReference>
<dbReference type="RefSeq" id="WP_106681504.1">
    <property type="nucleotide sequence ID" value="NZ_PXWG01000151.1"/>
</dbReference>
<sequence>MHPFRRAVENRDEAAIEALLAENVVFTSPVAFKPYPGRAITAAILRGVMRVFEDFAYVREIANPDGRDHALVFTATVDGRQIQGCDFLHFDEEGKIDDFTVMVRPLSAAQALAEAMGAQFDRIAHEAAQAGQAAQAAQAGQAAGSGEEARHRGR</sequence>
<keyword evidence="4" id="KW-1185">Reference proteome</keyword>
<dbReference type="Gene3D" id="3.10.450.50">
    <property type="match status" value="1"/>
</dbReference>
<proteinExistence type="predicted"/>